<evidence type="ECO:0000256" key="4">
    <source>
        <dbReference type="ARBA" id="ARBA00023145"/>
    </source>
</evidence>
<organism evidence="6">
    <name type="scientific">Gaeumannomyces tritici (strain R3-111a-1)</name>
    <name type="common">Wheat and barley take-all root rot fungus</name>
    <name type="synonym">Gaeumannomyces graminis var. tritici</name>
    <dbReference type="NCBI Taxonomy" id="644352"/>
    <lineage>
        <taxon>Eukaryota</taxon>
        <taxon>Fungi</taxon>
        <taxon>Dikarya</taxon>
        <taxon>Ascomycota</taxon>
        <taxon>Pezizomycotina</taxon>
        <taxon>Sordariomycetes</taxon>
        <taxon>Sordariomycetidae</taxon>
        <taxon>Magnaporthales</taxon>
        <taxon>Magnaporthaceae</taxon>
        <taxon>Gaeumannomyces</taxon>
    </lineage>
</organism>
<keyword evidence="3" id="KW-0378">Hydrolase</keyword>
<evidence type="ECO:0000313" key="6">
    <source>
        <dbReference type="EMBL" id="EJT69648.1"/>
    </source>
</evidence>
<dbReference type="RefSeq" id="XP_009228696.1">
    <property type="nucleotide sequence ID" value="XM_009230432.1"/>
</dbReference>
<accession>J3PGA7</accession>
<comment type="similarity">
    <text evidence="1">Belongs to the peptidase C14B family.</text>
</comment>
<dbReference type="Proteomes" id="UP000006039">
    <property type="component" value="Unassembled WGS sequence"/>
</dbReference>
<dbReference type="InterPro" id="IPR029030">
    <property type="entry name" value="Caspase-like_dom_sf"/>
</dbReference>
<feature type="domain" description="Peptidase C14 caspase" evidence="5">
    <location>
        <begin position="8"/>
        <end position="282"/>
    </location>
</feature>
<dbReference type="PANTHER" id="PTHR48104:SF30">
    <property type="entry name" value="METACASPASE-1"/>
    <property type="match status" value="1"/>
</dbReference>
<reference evidence="7" key="4">
    <citation type="journal article" date="2015" name="G3 (Bethesda)">
        <title>Genome sequences of three phytopathogenic species of the Magnaporthaceae family of fungi.</title>
        <authorList>
            <person name="Okagaki L.H."/>
            <person name="Nunes C.C."/>
            <person name="Sailsbery J."/>
            <person name="Clay B."/>
            <person name="Brown D."/>
            <person name="John T."/>
            <person name="Oh Y."/>
            <person name="Young N."/>
            <person name="Fitzgerald M."/>
            <person name="Haas B.J."/>
            <person name="Zeng Q."/>
            <person name="Young S."/>
            <person name="Adiconis X."/>
            <person name="Fan L."/>
            <person name="Levin J.Z."/>
            <person name="Mitchell T.K."/>
            <person name="Okubara P.A."/>
            <person name="Farman M.L."/>
            <person name="Kohn L.M."/>
            <person name="Birren B."/>
            <person name="Ma L.-J."/>
            <person name="Dean R.A."/>
        </authorList>
    </citation>
    <scope>NUCLEOTIDE SEQUENCE</scope>
    <source>
        <strain evidence="7">R3-111a-1</strain>
    </source>
</reference>
<proteinExistence type="inferred from homology"/>
<gene>
    <name evidence="7" type="primary">20352990</name>
    <name evidence="6" type="ORF">GGTG_12532</name>
</gene>
<sequence length="522" mass="56671">MASPISPKRFALLVGIDQYSSDGSRKGENGKSLSLGNLRGCVNDVRAIADFLRNELQLQDPRILLSPTLSSSSAPTKPTDLRPTFDNIKKEFDSVAEQAGPGDLFFFHFSGHGARLQPTSKSPPGRSTDPSLMTMDFCCGKPAVRGWQLNEWLKRLNEKKIRTIVTLDSCHSGGAFRTGGSFRTPEGWTTIPNLPADEEAIAEMAIESGSRDGELETSWSINPDGFTLMAACESHELAAEKSVNGVSHGAFTNALLACLKQSRPSESIVTYRTLRDQIVTRVSGQTPRVFGRDRLVFFGDKEPFSATPIVVRLKGERIYLPIGKAHGVRERSEFTTFPPTSHATFSVDDIDDFECSAPVPSAVLREQTVQQHHYQIVPCRWSLGNEVLQVLAHPSLGSEFQQALHAALQDTIVGDIEITESNDSYGADSAVFGVAKRGDGGIDLAGPPSLTGYEGPLRGLDLTGNVAQLALKSAVALAHLVRFGQILSLSGNASPQLAPFELILKPKENRGPRRRARGYTLC</sequence>
<dbReference type="eggNOG" id="KOG1546">
    <property type="taxonomic scope" value="Eukaryota"/>
</dbReference>
<dbReference type="GO" id="GO:0006915">
    <property type="term" value="P:apoptotic process"/>
    <property type="evidence" value="ECO:0007669"/>
    <property type="project" value="UniProtKB-KW"/>
</dbReference>
<evidence type="ECO:0000313" key="8">
    <source>
        <dbReference type="Proteomes" id="UP000006039"/>
    </source>
</evidence>
<evidence type="ECO:0000313" key="7">
    <source>
        <dbReference type="EnsemblFungi" id="EJT69648"/>
    </source>
</evidence>
<keyword evidence="2" id="KW-0053">Apoptosis</keyword>
<reference evidence="6" key="3">
    <citation type="submission" date="2010-09" db="EMBL/GenBank/DDBJ databases">
        <title>Annotation of Gaeumannomyces graminis var. tritici R3-111a-1.</title>
        <authorList>
            <consortium name="The Broad Institute Genome Sequencing Platform"/>
            <person name="Ma L.-J."/>
            <person name="Dead R."/>
            <person name="Young S.K."/>
            <person name="Zeng Q."/>
            <person name="Gargeya S."/>
            <person name="Fitzgerald M."/>
            <person name="Haas B."/>
            <person name="Abouelleil A."/>
            <person name="Alvarado L."/>
            <person name="Arachchi H.M."/>
            <person name="Berlin A."/>
            <person name="Brown A."/>
            <person name="Chapman S.B."/>
            <person name="Chen Z."/>
            <person name="Dunbar C."/>
            <person name="Freedman E."/>
            <person name="Gearin G."/>
            <person name="Gellesch M."/>
            <person name="Goldberg J."/>
            <person name="Griggs A."/>
            <person name="Gujja S."/>
            <person name="Heiman D."/>
            <person name="Howarth C."/>
            <person name="Larson L."/>
            <person name="Lui A."/>
            <person name="MacDonald P.J.P."/>
            <person name="Mehta T."/>
            <person name="Montmayeur A."/>
            <person name="Murphy C."/>
            <person name="Neiman D."/>
            <person name="Pearson M."/>
            <person name="Priest M."/>
            <person name="Roberts A."/>
            <person name="Saif S."/>
            <person name="Shea T."/>
            <person name="Shenoy N."/>
            <person name="Sisk P."/>
            <person name="Stolte C."/>
            <person name="Sykes S."/>
            <person name="Yandava C."/>
            <person name="Wortman J."/>
            <person name="Nusbaum C."/>
            <person name="Birren B."/>
        </authorList>
    </citation>
    <scope>NUCLEOTIDE SEQUENCE</scope>
    <source>
        <strain evidence="6">R3-111a-1</strain>
    </source>
</reference>
<dbReference type="GeneID" id="20352990"/>
<dbReference type="OrthoDB" id="3223806at2759"/>
<keyword evidence="3" id="KW-0788">Thiol protease</keyword>
<evidence type="ECO:0000256" key="3">
    <source>
        <dbReference type="ARBA" id="ARBA00022807"/>
    </source>
</evidence>
<dbReference type="SUPFAM" id="SSF52129">
    <property type="entry name" value="Caspase-like"/>
    <property type="match status" value="1"/>
</dbReference>
<dbReference type="GO" id="GO:0005737">
    <property type="term" value="C:cytoplasm"/>
    <property type="evidence" value="ECO:0007669"/>
    <property type="project" value="TreeGrafter"/>
</dbReference>
<dbReference type="EMBL" id="GL385403">
    <property type="protein sequence ID" value="EJT69648.1"/>
    <property type="molecule type" value="Genomic_DNA"/>
</dbReference>
<evidence type="ECO:0000256" key="1">
    <source>
        <dbReference type="ARBA" id="ARBA00009005"/>
    </source>
</evidence>
<dbReference type="AlphaFoldDB" id="J3PGA7"/>
<dbReference type="InterPro" id="IPR050452">
    <property type="entry name" value="Metacaspase"/>
</dbReference>
<dbReference type="EnsemblFungi" id="EJT69648">
    <property type="protein sequence ID" value="EJT69648"/>
    <property type="gene ID" value="GGTG_12532"/>
</dbReference>
<reference evidence="8" key="1">
    <citation type="submission" date="2010-07" db="EMBL/GenBank/DDBJ databases">
        <title>The genome sequence of Gaeumannomyces graminis var. tritici strain R3-111a-1.</title>
        <authorList>
            <consortium name="The Broad Institute Genome Sequencing Platform"/>
            <person name="Ma L.-J."/>
            <person name="Dead R."/>
            <person name="Young S."/>
            <person name="Zeng Q."/>
            <person name="Koehrsen M."/>
            <person name="Alvarado L."/>
            <person name="Berlin A."/>
            <person name="Chapman S.B."/>
            <person name="Chen Z."/>
            <person name="Freedman E."/>
            <person name="Gellesch M."/>
            <person name="Goldberg J."/>
            <person name="Griggs A."/>
            <person name="Gujja S."/>
            <person name="Heilman E.R."/>
            <person name="Heiman D."/>
            <person name="Hepburn T."/>
            <person name="Howarth C."/>
            <person name="Jen D."/>
            <person name="Larson L."/>
            <person name="Mehta T."/>
            <person name="Neiman D."/>
            <person name="Pearson M."/>
            <person name="Roberts A."/>
            <person name="Saif S."/>
            <person name="Shea T."/>
            <person name="Shenoy N."/>
            <person name="Sisk P."/>
            <person name="Stolte C."/>
            <person name="Sykes S."/>
            <person name="Walk T."/>
            <person name="White J."/>
            <person name="Yandava C."/>
            <person name="Haas B."/>
            <person name="Nusbaum C."/>
            <person name="Birren B."/>
        </authorList>
    </citation>
    <scope>NUCLEOTIDE SEQUENCE [LARGE SCALE GENOMIC DNA]</scope>
    <source>
        <strain evidence="8">R3-111a-1</strain>
    </source>
</reference>
<evidence type="ECO:0000259" key="5">
    <source>
        <dbReference type="Pfam" id="PF00656"/>
    </source>
</evidence>
<dbReference type="PANTHER" id="PTHR48104">
    <property type="entry name" value="METACASPASE-4"/>
    <property type="match status" value="1"/>
</dbReference>
<dbReference type="InterPro" id="IPR011600">
    <property type="entry name" value="Pept_C14_caspase"/>
</dbReference>
<reference evidence="7" key="5">
    <citation type="submission" date="2018-04" db="UniProtKB">
        <authorList>
            <consortium name="EnsemblFungi"/>
        </authorList>
    </citation>
    <scope>IDENTIFICATION</scope>
    <source>
        <strain evidence="7">R3-111a-1</strain>
    </source>
</reference>
<protein>
    <recommendedName>
        <fullName evidence="5">Peptidase C14 caspase domain-containing protein</fullName>
    </recommendedName>
</protein>
<keyword evidence="4" id="KW-0865">Zymogen</keyword>
<dbReference type="GO" id="GO:0006508">
    <property type="term" value="P:proteolysis"/>
    <property type="evidence" value="ECO:0007669"/>
    <property type="project" value="InterPro"/>
</dbReference>
<keyword evidence="8" id="KW-1185">Reference proteome</keyword>
<dbReference type="VEuPathDB" id="FungiDB:GGTG_12532"/>
<dbReference type="Pfam" id="PF00656">
    <property type="entry name" value="Peptidase_C14"/>
    <property type="match status" value="1"/>
</dbReference>
<dbReference type="GO" id="GO:0004197">
    <property type="term" value="F:cysteine-type endopeptidase activity"/>
    <property type="evidence" value="ECO:0007669"/>
    <property type="project" value="InterPro"/>
</dbReference>
<name>J3PGA7_GAET3</name>
<keyword evidence="3" id="KW-0645">Protease</keyword>
<dbReference type="Gene3D" id="3.40.50.1460">
    <property type="match status" value="1"/>
</dbReference>
<evidence type="ECO:0000256" key="2">
    <source>
        <dbReference type="ARBA" id="ARBA00022703"/>
    </source>
</evidence>
<reference evidence="6" key="2">
    <citation type="submission" date="2010-07" db="EMBL/GenBank/DDBJ databases">
        <authorList>
            <consortium name="The Broad Institute Genome Sequencing Platform"/>
            <consortium name="Broad Institute Genome Sequencing Center for Infectious Disease"/>
            <person name="Ma L.-J."/>
            <person name="Dead R."/>
            <person name="Young S."/>
            <person name="Zeng Q."/>
            <person name="Koehrsen M."/>
            <person name="Alvarado L."/>
            <person name="Berlin A."/>
            <person name="Chapman S.B."/>
            <person name="Chen Z."/>
            <person name="Freedman E."/>
            <person name="Gellesch M."/>
            <person name="Goldberg J."/>
            <person name="Griggs A."/>
            <person name="Gujja S."/>
            <person name="Heilman E.R."/>
            <person name="Heiman D."/>
            <person name="Hepburn T."/>
            <person name="Howarth C."/>
            <person name="Jen D."/>
            <person name="Larson L."/>
            <person name="Mehta T."/>
            <person name="Neiman D."/>
            <person name="Pearson M."/>
            <person name="Roberts A."/>
            <person name="Saif S."/>
            <person name="Shea T."/>
            <person name="Shenoy N."/>
            <person name="Sisk P."/>
            <person name="Stolte C."/>
            <person name="Sykes S."/>
            <person name="Walk T."/>
            <person name="White J."/>
            <person name="Yandava C."/>
            <person name="Haas B."/>
            <person name="Nusbaum C."/>
            <person name="Birren B."/>
        </authorList>
    </citation>
    <scope>NUCLEOTIDE SEQUENCE</scope>
    <source>
        <strain evidence="6">R3-111a-1</strain>
    </source>
</reference>
<dbReference type="HOGENOM" id="CLU_027361_0_0_1"/>